<comment type="similarity">
    <text evidence="1">Belongs to the peptidase S10 family.</text>
</comment>
<dbReference type="Proteomes" id="UP000789405">
    <property type="component" value="Unassembled WGS sequence"/>
</dbReference>
<gene>
    <name evidence="7" type="ORF">DERYTH_LOCUS556</name>
</gene>
<dbReference type="EMBL" id="CAJVPY010000128">
    <property type="protein sequence ID" value="CAG8451842.1"/>
    <property type="molecule type" value="Genomic_DNA"/>
</dbReference>
<keyword evidence="4" id="KW-0732">Signal</keyword>
<proteinExistence type="inferred from homology"/>
<accession>A0A9N8YRS6</accession>
<dbReference type="Gene3D" id="3.40.50.1820">
    <property type="entry name" value="alpha/beta hydrolase"/>
    <property type="match status" value="2"/>
</dbReference>
<dbReference type="OrthoDB" id="443318at2759"/>
<dbReference type="InterPro" id="IPR001563">
    <property type="entry name" value="Peptidase_S10"/>
</dbReference>
<evidence type="ECO:0000256" key="2">
    <source>
        <dbReference type="ARBA" id="ARBA00022645"/>
    </source>
</evidence>
<reference evidence="7" key="1">
    <citation type="submission" date="2021-06" db="EMBL/GenBank/DDBJ databases">
        <authorList>
            <person name="Kallberg Y."/>
            <person name="Tangrot J."/>
            <person name="Rosling A."/>
        </authorList>
    </citation>
    <scope>NUCLEOTIDE SEQUENCE</scope>
    <source>
        <strain evidence="7">MA453B</strain>
    </source>
</reference>
<protein>
    <submittedName>
        <fullName evidence="7">18646_t:CDS:1</fullName>
    </submittedName>
</protein>
<evidence type="ECO:0000256" key="1">
    <source>
        <dbReference type="ARBA" id="ARBA00009431"/>
    </source>
</evidence>
<dbReference type="AlphaFoldDB" id="A0A9N8YRS6"/>
<dbReference type="InterPro" id="IPR029058">
    <property type="entry name" value="AB_hydrolase_fold"/>
</dbReference>
<evidence type="ECO:0000256" key="5">
    <source>
        <dbReference type="ARBA" id="ARBA00022801"/>
    </source>
</evidence>
<evidence type="ECO:0000256" key="6">
    <source>
        <dbReference type="ARBA" id="ARBA00023180"/>
    </source>
</evidence>
<evidence type="ECO:0000313" key="7">
    <source>
        <dbReference type="EMBL" id="CAG8451842.1"/>
    </source>
</evidence>
<comment type="caution">
    <text evidence="7">The sequence shown here is derived from an EMBL/GenBank/DDBJ whole genome shotgun (WGS) entry which is preliminary data.</text>
</comment>
<dbReference type="GO" id="GO:0004185">
    <property type="term" value="F:serine-type carboxypeptidase activity"/>
    <property type="evidence" value="ECO:0007669"/>
    <property type="project" value="InterPro"/>
</dbReference>
<feature type="non-terminal residue" evidence="7">
    <location>
        <position position="1"/>
    </location>
</feature>
<keyword evidence="3" id="KW-0645">Protease</keyword>
<evidence type="ECO:0000256" key="3">
    <source>
        <dbReference type="ARBA" id="ARBA00022670"/>
    </source>
</evidence>
<dbReference type="PANTHER" id="PTHR11802:SF3">
    <property type="entry name" value="RETINOID-INDUCIBLE SERINE CARBOXYPEPTIDASE"/>
    <property type="match status" value="1"/>
</dbReference>
<dbReference type="PRINTS" id="PR00724">
    <property type="entry name" value="CRBOXYPTASEC"/>
</dbReference>
<dbReference type="Pfam" id="PF00450">
    <property type="entry name" value="Peptidase_S10"/>
    <property type="match status" value="2"/>
</dbReference>
<evidence type="ECO:0000256" key="4">
    <source>
        <dbReference type="ARBA" id="ARBA00022729"/>
    </source>
</evidence>
<keyword evidence="6" id="KW-0325">Glycoprotein</keyword>
<evidence type="ECO:0000313" key="8">
    <source>
        <dbReference type="Proteomes" id="UP000789405"/>
    </source>
</evidence>
<keyword evidence="2" id="KW-0121">Carboxypeptidase</keyword>
<name>A0A9N8YRS6_9GLOM</name>
<dbReference type="PANTHER" id="PTHR11802">
    <property type="entry name" value="SERINE PROTEASE FAMILY S10 SERINE CARBOXYPEPTIDASE"/>
    <property type="match status" value="1"/>
</dbReference>
<dbReference type="SUPFAM" id="SSF53474">
    <property type="entry name" value="alpha/beta-Hydrolases"/>
    <property type="match status" value="1"/>
</dbReference>
<keyword evidence="5" id="KW-0378">Hydrolase</keyword>
<organism evidence="7 8">
    <name type="scientific">Dentiscutata erythropus</name>
    <dbReference type="NCBI Taxonomy" id="1348616"/>
    <lineage>
        <taxon>Eukaryota</taxon>
        <taxon>Fungi</taxon>
        <taxon>Fungi incertae sedis</taxon>
        <taxon>Mucoromycota</taxon>
        <taxon>Glomeromycotina</taxon>
        <taxon>Glomeromycetes</taxon>
        <taxon>Diversisporales</taxon>
        <taxon>Gigasporaceae</taxon>
        <taxon>Dentiscutata</taxon>
    </lineage>
</organism>
<sequence length="401" mass="45743">VELFLPKNFFSKNDMTTGESPLLSDHIVSSKLCDPKVKQYSGYLKIAPDANLFFWFFESHKNPKNSPLTIWFSGGPGYSSMFALFQEIGPCKVDNYMNQSRLSENSWNKVTNLLFIDQPIGAGFSYGALPVMAKLIIQNNNLIKTGKVKDLIPINLKSCGIGVAYVDPPIQAGSFVNFAENNTYKPLLSPQLIEEMRNKWTICKHNIDECYKTDTAHDCNAATIACSEDYNGIFIQNSGVSVYDIRTKNGLPDPVYKKYLDDPFVMESIGVNTTEITSYLEINGEIYARFSKYGDLIYSTKPQVEFLLHNNIPIMFFTGDADYICNWFGGIEVAESLKWERHYEFKNTVFQEWIVDGVKAGEIRKVKNLWFVKVFESGHFVPYSQPRNSFVLFEKWIESLN</sequence>
<keyword evidence="8" id="KW-1185">Reference proteome</keyword>
<dbReference type="GO" id="GO:0006508">
    <property type="term" value="P:proteolysis"/>
    <property type="evidence" value="ECO:0007669"/>
    <property type="project" value="UniProtKB-KW"/>
</dbReference>